<dbReference type="EMBL" id="JAARSH010000005">
    <property type="protein sequence ID" value="MBC1616435.1"/>
    <property type="molecule type" value="Genomic_DNA"/>
</dbReference>
<gene>
    <name evidence="1" type="ORF">HB904_09565</name>
</gene>
<name>A0A842AJT7_9LIST</name>
<organism evidence="1 2">
    <name type="scientific">Listeria booriae</name>
    <dbReference type="NCBI Taxonomy" id="1552123"/>
    <lineage>
        <taxon>Bacteria</taxon>
        <taxon>Bacillati</taxon>
        <taxon>Bacillota</taxon>
        <taxon>Bacilli</taxon>
        <taxon>Bacillales</taxon>
        <taxon>Listeriaceae</taxon>
        <taxon>Listeria</taxon>
    </lineage>
</organism>
<proteinExistence type="predicted"/>
<sequence length="118" mass="13055">MASRNVANIYVNPVKDNFALTEGAVTLAIENKNAFGVESKIKVEKFNDAKGVWETSCALQASEGGLSPKSKIQEGLRNSYFFKKGAGKYRVYYEFYKISPVQFAIKLGALTTSVFNIK</sequence>
<reference evidence="1 2" key="1">
    <citation type="submission" date="2020-03" db="EMBL/GenBank/DDBJ databases">
        <title>Soil Listeria distribution.</title>
        <authorList>
            <person name="Liao J."/>
            <person name="Wiedmann M."/>
        </authorList>
    </citation>
    <scope>NUCLEOTIDE SEQUENCE [LARGE SCALE GENOMIC DNA]</scope>
    <source>
        <strain evidence="1 2">FSL L7-1299</strain>
    </source>
</reference>
<dbReference type="RefSeq" id="WP_185434414.1">
    <property type="nucleotide sequence ID" value="NZ_JAARSH010000005.1"/>
</dbReference>
<protein>
    <submittedName>
        <fullName evidence="1">Uncharacterized protein</fullName>
    </submittedName>
</protein>
<dbReference type="Proteomes" id="UP000574104">
    <property type="component" value="Unassembled WGS sequence"/>
</dbReference>
<accession>A0A842AJT7</accession>
<comment type="caution">
    <text evidence="1">The sequence shown here is derived from an EMBL/GenBank/DDBJ whole genome shotgun (WGS) entry which is preliminary data.</text>
</comment>
<dbReference type="AlphaFoldDB" id="A0A842AJT7"/>
<evidence type="ECO:0000313" key="1">
    <source>
        <dbReference type="EMBL" id="MBC1616435.1"/>
    </source>
</evidence>
<evidence type="ECO:0000313" key="2">
    <source>
        <dbReference type="Proteomes" id="UP000574104"/>
    </source>
</evidence>